<dbReference type="EMBL" id="JAEHOE010000003">
    <property type="protein sequence ID" value="KAG2500644.1"/>
    <property type="molecule type" value="Genomic_DNA"/>
</dbReference>
<comment type="caution">
    <text evidence="11">The sequence shown here is derived from an EMBL/GenBank/DDBJ whole genome shotgun (WGS) entry which is preliminary data.</text>
</comment>
<dbReference type="PROSITE" id="PS00108">
    <property type="entry name" value="PROTEIN_KINASE_ST"/>
    <property type="match status" value="1"/>
</dbReference>
<dbReference type="PANTHER" id="PTHR44329:SF214">
    <property type="entry name" value="PROTEIN KINASE DOMAIN-CONTAINING PROTEIN"/>
    <property type="match status" value="1"/>
</dbReference>
<reference evidence="11" key="1">
    <citation type="journal article" date="2020" name="bioRxiv">
        <title>Comparative genomics of Chlamydomonas.</title>
        <authorList>
            <person name="Craig R.J."/>
            <person name="Hasan A.R."/>
            <person name="Ness R.W."/>
            <person name="Keightley P.D."/>
        </authorList>
    </citation>
    <scope>NUCLEOTIDE SEQUENCE</scope>
    <source>
        <strain evidence="11">CCAP 11/70</strain>
    </source>
</reference>
<dbReference type="InterPro" id="IPR017441">
    <property type="entry name" value="Protein_kinase_ATP_BS"/>
</dbReference>
<evidence type="ECO:0000256" key="8">
    <source>
        <dbReference type="SAM" id="MobiDB-lite"/>
    </source>
</evidence>
<feature type="coiled-coil region" evidence="7">
    <location>
        <begin position="564"/>
        <end position="594"/>
    </location>
</feature>
<evidence type="ECO:0000256" key="5">
    <source>
        <dbReference type="ARBA" id="ARBA00022840"/>
    </source>
</evidence>
<dbReference type="InterPro" id="IPR000719">
    <property type="entry name" value="Prot_kinase_dom"/>
</dbReference>
<sequence>MPCLEHLEAHSEETWYHNNPPDNSDAPMKSLAALLCEEAKAMAPSLTTLVVNDEVALHWTAAGQNDAGGEQSATLLSRIHIPWADLDRDDDSLWAALANLVRENGDGHPNHPPPTFSIDQVTTYMADAINSLPALGNLRSVCRSSPPASVFVFRPRRHAVLGVLAATGVPSSLEWSTDYLEKRGNDLLYLLDKLQRNEQPAASVVIDTNHEASSCLTAARPAKRVTTTGLAQPGSHNCSALKELWDVVRLYPVATLCPPLLCFVLLAALGLWGAVAGAQAAAQQRMDGTRSQAVDAATGFQIQLQQSYTPGVTFQLLVKQRPDLGYWVEHFNATAQELLTRVPNGSLWNLQLQPFAQVLQIHPTRPEDMGQLVPARDLLGDPARRGDVLKAITTGAPAVNGPLVTAQDETFGFRYRENATALPYSQLPASVRGCAVCYNATTRTKWWGLLTAAVNLDAVTRGQDAYLSQLRSRGNHYELVRRINATAEQLIARVGATASLRGSGAVEVDFRVLDSTWTMRVVPSDGFQPSWRGPVIAAVVVVSLLVAALLFVALAFFKRQRLLLQETVAALESLAETTQRLEQEKERMDVLLARQYDLLACLEANGRGKRHKPLQRSNSQANMLLRIEEARASLNHAKTTSTDEPIQVFELLGQGAFGKVQKGLWRGTVVAVKTMILPANMTGQQKREKMAVMEAAISSSLVHPNIVTTYTYFIRPYHEPTHEGVQNMLTHGEGTPRKTTAAGEGRGVEDGGSEGLGSLDESGSDEAAIHSFEVRLVLEFCDKGSLKDALDQHAFMQAGVLNMPAILDTAADIAKAMVHMHAASVLHSDLKARNIMLKSGGTGGRGVVAKVADFGLSTRMEHQETHLSSCFQGTLTHMAPEVMLEGRISKAADVYSFGILMWELFCASDPFAGVPRAHMGHAITKENRRPKFPPFAPRDYVALASQCWHPDASQRPTFEAILSELTRMREELGGDTPQLVILPPKPASANCSRSNSFRVPAGGSFSRCDTDGPTPLLGSPAGNGEGGQGAASLASGTPMQLYVAGIVIGDSTAGDSAAGGTDAPDADAATGGGSAGGGLAALGSLGLLPGQGLGHSAVAARAMLKKALTQRHFRKMGLRMGGSFTSGSSWSGLMSPLAPLPALIEEHEKAEESDLLPKLASAPTTGGQGLAAADVGDGGGAWQPSAADLLLATT</sequence>
<dbReference type="InterPro" id="IPR051681">
    <property type="entry name" value="Ser/Thr_Kinases-Pseudokinases"/>
</dbReference>
<keyword evidence="7" id="KW-0175">Coiled coil</keyword>
<evidence type="ECO:0000256" key="1">
    <source>
        <dbReference type="ARBA" id="ARBA00022527"/>
    </source>
</evidence>
<keyword evidence="9" id="KW-1133">Transmembrane helix</keyword>
<dbReference type="Gene3D" id="1.10.510.10">
    <property type="entry name" value="Transferase(Phosphotransferase) domain 1"/>
    <property type="match status" value="1"/>
</dbReference>
<keyword evidence="4" id="KW-0418">Kinase</keyword>
<keyword evidence="1" id="KW-0723">Serine/threonine-protein kinase</keyword>
<feature type="binding site" evidence="6">
    <location>
        <position position="673"/>
    </location>
    <ligand>
        <name>ATP</name>
        <dbReference type="ChEBI" id="CHEBI:30616"/>
    </ligand>
</feature>
<dbReference type="PROSITE" id="PS00107">
    <property type="entry name" value="PROTEIN_KINASE_ATP"/>
    <property type="match status" value="1"/>
</dbReference>
<dbReference type="InterPro" id="IPR008271">
    <property type="entry name" value="Ser/Thr_kinase_AS"/>
</dbReference>
<evidence type="ECO:0000256" key="3">
    <source>
        <dbReference type="ARBA" id="ARBA00022741"/>
    </source>
</evidence>
<keyword evidence="3 6" id="KW-0547">Nucleotide-binding</keyword>
<dbReference type="GO" id="GO:0004674">
    <property type="term" value="F:protein serine/threonine kinase activity"/>
    <property type="evidence" value="ECO:0007669"/>
    <property type="project" value="UniProtKB-KW"/>
</dbReference>
<keyword evidence="2" id="KW-0808">Transferase</keyword>
<feature type="transmembrane region" description="Helical" evidence="9">
    <location>
        <begin position="535"/>
        <end position="557"/>
    </location>
</feature>
<keyword evidence="5 6" id="KW-0067">ATP-binding</keyword>
<keyword evidence="9" id="KW-0812">Transmembrane</keyword>
<proteinExistence type="predicted"/>
<dbReference type="SMART" id="SM00220">
    <property type="entry name" value="S_TKc"/>
    <property type="match status" value="1"/>
</dbReference>
<evidence type="ECO:0000259" key="10">
    <source>
        <dbReference type="PROSITE" id="PS50011"/>
    </source>
</evidence>
<evidence type="ECO:0000256" key="6">
    <source>
        <dbReference type="PROSITE-ProRule" id="PRU10141"/>
    </source>
</evidence>
<evidence type="ECO:0000256" key="9">
    <source>
        <dbReference type="SAM" id="Phobius"/>
    </source>
</evidence>
<dbReference type="PROSITE" id="PS50011">
    <property type="entry name" value="PROTEIN_KINASE_DOM"/>
    <property type="match status" value="1"/>
</dbReference>
<name>A0A835YMY2_9CHLO</name>
<protein>
    <recommendedName>
        <fullName evidence="10">Protein kinase domain-containing protein</fullName>
    </recommendedName>
</protein>
<evidence type="ECO:0000313" key="11">
    <source>
        <dbReference type="EMBL" id="KAG2500644.1"/>
    </source>
</evidence>
<dbReference type="Gene3D" id="3.30.200.20">
    <property type="entry name" value="Phosphorylase Kinase, domain 1"/>
    <property type="match status" value="1"/>
</dbReference>
<keyword evidence="9" id="KW-0472">Membrane</keyword>
<dbReference type="SUPFAM" id="SSF56112">
    <property type="entry name" value="Protein kinase-like (PK-like)"/>
    <property type="match status" value="1"/>
</dbReference>
<evidence type="ECO:0000256" key="7">
    <source>
        <dbReference type="SAM" id="Coils"/>
    </source>
</evidence>
<dbReference type="InterPro" id="IPR011009">
    <property type="entry name" value="Kinase-like_dom_sf"/>
</dbReference>
<keyword evidence="12" id="KW-1185">Reference proteome</keyword>
<gene>
    <name evidence="11" type="ORF">HYH03_001411</name>
</gene>
<feature type="transmembrane region" description="Helical" evidence="9">
    <location>
        <begin position="258"/>
        <end position="282"/>
    </location>
</feature>
<dbReference type="OrthoDB" id="540454at2759"/>
<feature type="domain" description="Protein kinase" evidence="10">
    <location>
        <begin position="646"/>
        <end position="972"/>
    </location>
</feature>
<dbReference type="Proteomes" id="UP000612055">
    <property type="component" value="Unassembled WGS sequence"/>
</dbReference>
<dbReference type="PRINTS" id="PR00109">
    <property type="entry name" value="TYRKINASE"/>
</dbReference>
<evidence type="ECO:0000256" key="4">
    <source>
        <dbReference type="ARBA" id="ARBA00022777"/>
    </source>
</evidence>
<accession>A0A835YMY2</accession>
<evidence type="ECO:0000313" key="12">
    <source>
        <dbReference type="Proteomes" id="UP000612055"/>
    </source>
</evidence>
<feature type="region of interest" description="Disordered" evidence="8">
    <location>
        <begin position="1002"/>
        <end position="1032"/>
    </location>
</feature>
<dbReference type="PANTHER" id="PTHR44329">
    <property type="entry name" value="SERINE/THREONINE-PROTEIN KINASE TNNI3K-RELATED"/>
    <property type="match status" value="1"/>
</dbReference>
<dbReference type="Pfam" id="PF07714">
    <property type="entry name" value="PK_Tyr_Ser-Thr"/>
    <property type="match status" value="2"/>
</dbReference>
<dbReference type="AlphaFoldDB" id="A0A835YMY2"/>
<feature type="region of interest" description="Disordered" evidence="8">
    <location>
        <begin position="729"/>
        <end position="762"/>
    </location>
</feature>
<dbReference type="InterPro" id="IPR001245">
    <property type="entry name" value="Ser-Thr/Tyr_kinase_cat_dom"/>
</dbReference>
<dbReference type="GO" id="GO:0005524">
    <property type="term" value="F:ATP binding"/>
    <property type="evidence" value="ECO:0007669"/>
    <property type="project" value="UniProtKB-UniRule"/>
</dbReference>
<evidence type="ECO:0000256" key="2">
    <source>
        <dbReference type="ARBA" id="ARBA00022679"/>
    </source>
</evidence>
<organism evidence="11 12">
    <name type="scientific">Edaphochlamys debaryana</name>
    <dbReference type="NCBI Taxonomy" id="47281"/>
    <lineage>
        <taxon>Eukaryota</taxon>
        <taxon>Viridiplantae</taxon>
        <taxon>Chlorophyta</taxon>
        <taxon>core chlorophytes</taxon>
        <taxon>Chlorophyceae</taxon>
        <taxon>CS clade</taxon>
        <taxon>Chlamydomonadales</taxon>
        <taxon>Chlamydomonadales incertae sedis</taxon>
        <taxon>Edaphochlamys</taxon>
    </lineage>
</organism>